<protein>
    <recommendedName>
        <fullName evidence="3">Outer membrane protein beta-barrel domain-containing protein</fullName>
    </recommendedName>
</protein>
<dbReference type="RefSeq" id="WP_108692284.1">
    <property type="nucleotide sequence ID" value="NZ_QCYH01000005.1"/>
</dbReference>
<dbReference type="Proteomes" id="UP000244446">
    <property type="component" value="Unassembled WGS sequence"/>
</dbReference>
<organism evidence="4 5">
    <name type="scientific">Pelagivirga sediminicola</name>
    <dbReference type="NCBI Taxonomy" id="2170575"/>
    <lineage>
        <taxon>Bacteria</taxon>
        <taxon>Pseudomonadati</taxon>
        <taxon>Pseudomonadota</taxon>
        <taxon>Alphaproteobacteria</taxon>
        <taxon>Rhodobacterales</taxon>
        <taxon>Paracoccaceae</taxon>
        <taxon>Pelagivirga</taxon>
    </lineage>
</organism>
<feature type="chain" id="PRO_5015756477" description="Outer membrane protein beta-barrel domain-containing protein" evidence="2">
    <location>
        <begin position="22"/>
        <end position="226"/>
    </location>
</feature>
<feature type="signal peptide" evidence="2">
    <location>
        <begin position="1"/>
        <end position="21"/>
    </location>
</feature>
<dbReference type="OrthoDB" id="9810784at2"/>
<dbReference type="SUPFAM" id="SSF56925">
    <property type="entry name" value="OMPA-like"/>
    <property type="match status" value="1"/>
</dbReference>
<feature type="domain" description="Outer membrane protein beta-barrel" evidence="3">
    <location>
        <begin position="8"/>
        <end position="226"/>
    </location>
</feature>
<comment type="caution">
    <text evidence="4">The sequence shown here is derived from an EMBL/GenBank/DDBJ whole genome shotgun (WGS) entry which is preliminary data.</text>
</comment>
<gene>
    <name evidence="4" type="ORF">DC366_09800</name>
</gene>
<dbReference type="InterPro" id="IPR011250">
    <property type="entry name" value="OMP/PagP_B-barrel"/>
</dbReference>
<dbReference type="Gene3D" id="2.40.160.20">
    <property type="match status" value="1"/>
</dbReference>
<name>A0A2T7G716_9RHOB</name>
<evidence type="ECO:0000256" key="1">
    <source>
        <dbReference type="ARBA" id="ARBA00022729"/>
    </source>
</evidence>
<dbReference type="InterPro" id="IPR027385">
    <property type="entry name" value="Beta-barrel_OMP"/>
</dbReference>
<dbReference type="AlphaFoldDB" id="A0A2T7G716"/>
<proteinExistence type="predicted"/>
<accession>A0A2T7G716</accession>
<evidence type="ECO:0000259" key="3">
    <source>
        <dbReference type="Pfam" id="PF13505"/>
    </source>
</evidence>
<evidence type="ECO:0000313" key="5">
    <source>
        <dbReference type="Proteomes" id="UP000244446"/>
    </source>
</evidence>
<evidence type="ECO:0000313" key="4">
    <source>
        <dbReference type="EMBL" id="PVA10202.1"/>
    </source>
</evidence>
<dbReference type="EMBL" id="QCYH01000005">
    <property type="protein sequence ID" value="PVA10202.1"/>
    <property type="molecule type" value="Genomic_DNA"/>
</dbReference>
<reference evidence="4 5" key="1">
    <citation type="submission" date="2018-04" db="EMBL/GenBank/DDBJ databases">
        <title>Pelagivirga bohaiensis gen. nov., sp. nov., a bacterium isolated from the Bohai Sea.</title>
        <authorList>
            <person name="Ji X."/>
        </authorList>
    </citation>
    <scope>NUCLEOTIDE SEQUENCE [LARGE SCALE GENOMIC DNA]</scope>
    <source>
        <strain evidence="4 5">BH-SD19</strain>
    </source>
</reference>
<keyword evidence="1 2" id="KW-0732">Signal</keyword>
<evidence type="ECO:0000256" key="2">
    <source>
        <dbReference type="SAM" id="SignalP"/>
    </source>
</evidence>
<keyword evidence="5" id="KW-1185">Reference proteome</keyword>
<dbReference type="Pfam" id="PF13505">
    <property type="entry name" value="OMP_b-brl"/>
    <property type="match status" value="1"/>
</dbReference>
<sequence length="226" mass="24000">MLKSLKTATAAMLLLATPAAAELELSLYLGTQTASDSDATGFMPNGGGPINRNVDWEGKSFDAPIYYGGRAIWWTANNLGFGIEGTHTKAYASTADMSAMGFDRLEFTDGHNIVTANVMKRFPGAFNGSNFTPYGGAGIGVAVPHVDILASGATNRTYDYEVTGLALRGIAGMKYSLTENWALFGEYQITWSDNDVTIDGDPGGANGKLRTELVTHAVNIGVSYSF</sequence>